<evidence type="ECO:0000313" key="2">
    <source>
        <dbReference type="WBParaSite" id="PS1159_v2.g469.t1"/>
    </source>
</evidence>
<protein>
    <submittedName>
        <fullName evidence="2">Non-specific serine/threonine protein kinase</fullName>
    </submittedName>
</protein>
<name>A0AC35GF60_9BILA</name>
<organism evidence="1 2">
    <name type="scientific">Panagrolaimus sp. PS1159</name>
    <dbReference type="NCBI Taxonomy" id="55785"/>
    <lineage>
        <taxon>Eukaryota</taxon>
        <taxon>Metazoa</taxon>
        <taxon>Ecdysozoa</taxon>
        <taxon>Nematoda</taxon>
        <taxon>Chromadorea</taxon>
        <taxon>Rhabditida</taxon>
        <taxon>Tylenchina</taxon>
        <taxon>Panagrolaimomorpha</taxon>
        <taxon>Panagrolaimoidea</taxon>
        <taxon>Panagrolaimidae</taxon>
        <taxon>Panagrolaimus</taxon>
    </lineage>
</organism>
<sequence length="920" mass="103875">MHAAYISQTEPTNDYELLQRVGCGSFGEVFKARHVRNNSLAAIKVVKLEGDENFVHIQQEILVLKDCTHPNIISYFSSYLKREKLWIVMEYCAGGSLQDIYQMSGPLLELQIAFVCRETLKGLQYLHRRGKIHRDIKGANILLTQNGEVKLADFGVAAQITATIGKRKSFIGTPYWMAPEVASVERLGGYGFECDIWAVGITAIELAELQPPLFDLHPMQVLQLMTRSGYKPPRLKDKSKWSSTMHDFVKCCLTKSPKKRPTPDKLLNTHPFVKGALSSRLTRDLLDKLNNLGRETPREESSTPTPDDELSLSNSENNDLNLHDLYFRKQSVTSSSTSGDSPINGNRKAFIPKKPAPFPHSQSTANGFDASPNEREGSAATITCPTLRTSASEQGLLSEASAISAPQIPMNNEKSRFKIENALRFPGNSFKQKAHRTASLESPYSIRSEKISSPQIKHRQGNENDQPLSDRPVTCYGLPPTPKVPLGACFFSIFHNAEFAINCSTTWIHPTNNHQYAIFGAQEGIYMLDLYELHESQLIQIYQSNCSWLYVVDNVMMSLQGKTPYLYRHDLLQLVQQEILTQKITKKINKVPEKLKPKMFMATMRLPETKDCIQCCVRQSIFNDNLYLCCAVPGAMLLYQWYKPQAKFVLLKKHEMDRQPKNPIMKPFDLVFGNGQMNSDYPQLCYGIYEKQGSKDGFDLQMVNFNDHGKLEDFLANSQNLDFMDTETLKPFTSKRLKFDLLLKLRVVSLQQLERDTLMVAYDNKIELISIEGTKKKSDLMLTSFEFDFNIEYAIGLSDSVLAFHKHGIEGRSFFNGAKTQDLIDRSKAYEVIGTEPIIILKSQPFKGSILRKHSIEDYSRASTLIYDTLKPPLIQPETTSSSSPSIQSKPPTPPQPSFKTGVDLCILTGHVSTMANEES</sequence>
<evidence type="ECO:0000313" key="1">
    <source>
        <dbReference type="Proteomes" id="UP000887580"/>
    </source>
</evidence>
<dbReference type="Proteomes" id="UP000887580">
    <property type="component" value="Unplaced"/>
</dbReference>
<accession>A0AC35GF60</accession>
<proteinExistence type="predicted"/>
<reference evidence="2" key="1">
    <citation type="submission" date="2022-11" db="UniProtKB">
        <authorList>
            <consortium name="WormBaseParasite"/>
        </authorList>
    </citation>
    <scope>IDENTIFICATION</scope>
</reference>
<dbReference type="WBParaSite" id="PS1159_v2.g469.t1">
    <property type="protein sequence ID" value="PS1159_v2.g469.t1"/>
    <property type="gene ID" value="PS1159_v2.g469"/>
</dbReference>